<organism evidence="1 2">
    <name type="scientific">Citricoccus zhacaiensis</name>
    <dbReference type="NCBI Taxonomy" id="489142"/>
    <lineage>
        <taxon>Bacteria</taxon>
        <taxon>Bacillati</taxon>
        <taxon>Actinomycetota</taxon>
        <taxon>Actinomycetes</taxon>
        <taxon>Micrococcales</taxon>
        <taxon>Micrococcaceae</taxon>
        <taxon>Citricoccus</taxon>
    </lineage>
</organism>
<evidence type="ECO:0000313" key="1">
    <source>
        <dbReference type="EMBL" id="GGO46404.1"/>
    </source>
</evidence>
<protein>
    <submittedName>
        <fullName evidence="1">Uncharacterized protein</fullName>
    </submittedName>
</protein>
<evidence type="ECO:0000313" key="2">
    <source>
        <dbReference type="Proteomes" id="UP000642509"/>
    </source>
</evidence>
<reference evidence="2" key="1">
    <citation type="journal article" date="2019" name="Int. J. Syst. Evol. Microbiol.">
        <title>The Global Catalogue of Microorganisms (GCM) 10K type strain sequencing project: providing services to taxonomists for standard genome sequencing and annotation.</title>
        <authorList>
            <consortium name="The Broad Institute Genomics Platform"/>
            <consortium name="The Broad Institute Genome Sequencing Center for Infectious Disease"/>
            <person name="Wu L."/>
            <person name="Ma J."/>
        </authorList>
    </citation>
    <scope>NUCLEOTIDE SEQUENCE [LARGE SCALE GENOMIC DNA]</scope>
    <source>
        <strain evidence="2">CGMCC 1.7064</strain>
    </source>
</reference>
<proteinExistence type="predicted"/>
<name>A0ABQ2M3F5_9MICC</name>
<accession>A0ABQ2M3F5</accession>
<dbReference type="EMBL" id="BMLQ01000005">
    <property type="protein sequence ID" value="GGO46404.1"/>
    <property type="molecule type" value="Genomic_DNA"/>
</dbReference>
<keyword evidence="2" id="KW-1185">Reference proteome</keyword>
<dbReference type="Proteomes" id="UP000642509">
    <property type="component" value="Unassembled WGS sequence"/>
</dbReference>
<gene>
    <name evidence="1" type="ORF">GCM10010977_21290</name>
</gene>
<comment type="caution">
    <text evidence="1">The sequence shown here is derived from an EMBL/GenBank/DDBJ whole genome shotgun (WGS) entry which is preliminary data.</text>
</comment>
<sequence>MVQGNSFLVAMGTVPTSPSAPSGTATGCAFGKYGPNAHDTLNAAAAKPINTTSGTACFVDESGSGDPNGAFFATAGSRWARTDGGAGTSLYVKETGPTSAAGWVAK</sequence>